<evidence type="ECO:0000313" key="3">
    <source>
        <dbReference type="EMBL" id="QDO90601.1"/>
    </source>
</evidence>
<dbReference type="EMBL" id="CP041626">
    <property type="protein sequence ID" value="QDO90601.1"/>
    <property type="molecule type" value="Genomic_DNA"/>
</dbReference>
<reference evidence="3 7" key="3">
    <citation type="submission" date="2019-07" db="EMBL/GenBank/DDBJ databases">
        <title>Genome assembly of a nasal isolate of Dolosigranulum pigrum from a chronic sinusitis patient.</title>
        <authorList>
            <person name="Baig S."/>
            <person name="Overballe-Petersen S."/>
            <person name="Kaspar U."/>
            <person name="Rendboe A."/>
            <person name="de Man T."/>
            <person name="Liu C."/>
            <person name="Price L.B."/>
            <person name="Stegger M."/>
            <person name="Becker K."/>
            <person name="Skytt Andersen P."/>
        </authorList>
    </citation>
    <scope>NUCLEOTIDE SEQUENCE [LARGE SCALE GENOMIC DNA]</scope>
    <source>
        <strain evidence="3 7">83VPs-KB5</strain>
    </source>
</reference>
<dbReference type="Proteomes" id="UP000315953">
    <property type="component" value="Chromosome"/>
</dbReference>
<evidence type="ECO:0000313" key="2">
    <source>
        <dbReference type="EMBL" id="OOL81636.1"/>
    </source>
</evidence>
<feature type="transmembrane region" description="Helical" evidence="1">
    <location>
        <begin position="49"/>
        <end position="67"/>
    </location>
</feature>
<dbReference type="EMBL" id="NAQV01000020">
    <property type="protein sequence ID" value="RAN62766.1"/>
    <property type="molecule type" value="Genomic_DNA"/>
</dbReference>
<dbReference type="AlphaFoldDB" id="A0A1S8KPK1"/>
<keyword evidence="1" id="KW-0472">Membrane</keyword>
<protein>
    <submittedName>
        <fullName evidence="2">Uncharacterized protein</fullName>
    </submittedName>
</protein>
<evidence type="ECO:0000313" key="4">
    <source>
        <dbReference type="EMBL" id="RAN62766.1"/>
    </source>
</evidence>
<dbReference type="RefSeq" id="WP_004635292.1">
    <property type="nucleotide sequence ID" value="NZ_CAJHJL010000003.1"/>
</dbReference>
<dbReference type="Proteomes" id="UP000190409">
    <property type="component" value="Unassembled WGS sequence"/>
</dbReference>
<name>A0A1S8KPK1_9LACT</name>
<evidence type="ECO:0000313" key="7">
    <source>
        <dbReference type="Proteomes" id="UP000315953"/>
    </source>
</evidence>
<sequence length="70" mass="7484">MLSNKTLHYISWLSIALSLIGFLRWGIILGSIGMGLSLIGLLLTEDESLHWIALGIGALAVIVGILSNSH</sequence>
<evidence type="ECO:0000313" key="5">
    <source>
        <dbReference type="Proteomes" id="UP000190409"/>
    </source>
</evidence>
<keyword evidence="1" id="KW-0812">Transmembrane</keyword>
<accession>A0A1S8KPK1</accession>
<proteinExistence type="predicted"/>
<feature type="transmembrane region" description="Helical" evidence="1">
    <location>
        <begin position="12"/>
        <end position="43"/>
    </location>
</feature>
<organism evidence="2 5">
    <name type="scientific">Dolosigranulum pigrum</name>
    <dbReference type="NCBI Taxonomy" id="29394"/>
    <lineage>
        <taxon>Bacteria</taxon>
        <taxon>Bacillati</taxon>
        <taxon>Bacillota</taxon>
        <taxon>Bacilli</taxon>
        <taxon>Lactobacillales</taxon>
        <taxon>Carnobacteriaceae</taxon>
        <taxon>Dolosigranulum</taxon>
    </lineage>
</organism>
<gene>
    <name evidence="4" type="ORF">B8A44_07130</name>
    <name evidence="2" type="ORF">BWX42_07980</name>
    <name evidence="3" type="ORF">FNV33_00465</name>
</gene>
<dbReference type="KEGG" id="dpm:FNV33_00465"/>
<reference evidence="4 6" key="2">
    <citation type="submission" date="2017-03" db="EMBL/GenBank/DDBJ databases">
        <title>wgs assembly of Dolosigranulum pigrum KPL CDC strains.</title>
        <authorList>
            <person name="Brugger S.D."/>
            <person name="Pettigrew M."/>
            <person name="Kong Y."/>
            <person name="Lemon K.P."/>
        </authorList>
    </citation>
    <scope>NUCLEOTIDE SEQUENCE [LARGE SCALE GENOMIC DNA]</scope>
    <source>
        <strain evidence="4 6">KPL1931_CDC4294-98</strain>
    </source>
</reference>
<dbReference type="Proteomes" id="UP000249099">
    <property type="component" value="Unassembled WGS sequence"/>
</dbReference>
<evidence type="ECO:0000256" key="1">
    <source>
        <dbReference type="SAM" id="Phobius"/>
    </source>
</evidence>
<evidence type="ECO:0000313" key="6">
    <source>
        <dbReference type="Proteomes" id="UP000249099"/>
    </source>
</evidence>
<keyword evidence="1" id="KW-1133">Transmembrane helix</keyword>
<dbReference type="GeneID" id="42693946"/>
<reference evidence="2 5" key="1">
    <citation type="submission" date="2017-01" db="EMBL/GenBank/DDBJ databases">
        <title>Complete Genome Sequence of Dolosigranulum pigrum isolated from a Patient with interstitial lung disease.</title>
        <authorList>
            <person name="Mukhopadhyay R."/>
            <person name="Joaquin J."/>
            <person name="Hogue R."/>
            <person name="Fitzgerald S."/>
            <person name="Jospin G."/>
            <person name="Eisen J.A."/>
            <person name="Chaturvedi V."/>
        </authorList>
    </citation>
    <scope>NUCLEOTIDE SEQUENCE [LARGE SCALE GENOMIC DNA]</scope>
    <source>
        <strain evidence="2 5">15S00348</strain>
    </source>
</reference>
<dbReference type="EMBL" id="MUYF01000003">
    <property type="protein sequence ID" value="OOL81636.1"/>
    <property type="molecule type" value="Genomic_DNA"/>
</dbReference>